<proteinExistence type="predicted"/>
<accession>A0AAV3ZXZ3</accession>
<keyword evidence="2" id="KW-0695">RNA-directed DNA polymerase</keyword>
<keyword evidence="2" id="KW-0808">Transferase</keyword>
<dbReference type="Gene3D" id="3.30.420.10">
    <property type="entry name" value="Ribonuclease H-like superfamily/Ribonuclease H"/>
    <property type="match status" value="1"/>
</dbReference>
<organism evidence="2 3">
    <name type="scientific">Plakobranchus ocellatus</name>
    <dbReference type="NCBI Taxonomy" id="259542"/>
    <lineage>
        <taxon>Eukaryota</taxon>
        <taxon>Metazoa</taxon>
        <taxon>Spiralia</taxon>
        <taxon>Lophotrochozoa</taxon>
        <taxon>Mollusca</taxon>
        <taxon>Gastropoda</taxon>
        <taxon>Heterobranchia</taxon>
        <taxon>Euthyneura</taxon>
        <taxon>Panpulmonata</taxon>
        <taxon>Sacoglossa</taxon>
        <taxon>Placobranchoidea</taxon>
        <taxon>Plakobranchidae</taxon>
        <taxon>Plakobranchus</taxon>
    </lineage>
</organism>
<name>A0AAV3ZXZ3_9GAST</name>
<keyword evidence="2" id="KW-0548">Nucleotidyltransferase</keyword>
<dbReference type="InterPro" id="IPR036397">
    <property type="entry name" value="RNaseH_sf"/>
</dbReference>
<dbReference type="GO" id="GO:0003676">
    <property type="term" value="F:nucleic acid binding"/>
    <property type="evidence" value="ECO:0007669"/>
    <property type="project" value="InterPro"/>
</dbReference>
<dbReference type="InterPro" id="IPR000477">
    <property type="entry name" value="RT_dom"/>
</dbReference>
<dbReference type="EMBL" id="BLXT01003145">
    <property type="protein sequence ID" value="GFO00786.1"/>
    <property type="molecule type" value="Genomic_DNA"/>
</dbReference>
<gene>
    <name evidence="2" type="ORF">PoB_002729100</name>
</gene>
<dbReference type="InterPro" id="IPR012337">
    <property type="entry name" value="RNaseH-like_sf"/>
</dbReference>
<dbReference type="Proteomes" id="UP000735302">
    <property type="component" value="Unassembled WGS sequence"/>
</dbReference>
<keyword evidence="3" id="KW-1185">Reference proteome</keyword>
<dbReference type="PANTHER" id="PTHR19446">
    <property type="entry name" value="REVERSE TRANSCRIPTASES"/>
    <property type="match status" value="1"/>
</dbReference>
<dbReference type="AlphaFoldDB" id="A0AAV3ZXZ3"/>
<sequence length="362" mass="41933">MAKLKNYIVKSNESAAGPDGVCYQFLRHLPESCLHTLLKLFNNIWTTGDIPPSWREASVVPIPKPGKDPSDPSNYRPIVLTSCLCKTLERMVNDRLVHVIESRNLLSNVQCGFRKDHSTVDHLVDWKRLSKRPSPEKSKFWLFFSTWKKPMILPGVTACRPYRLSKAKNFKVIDIRRLYNLIRKFPTYVHISFVWIPAHVGIQGNENVDKLAKGALNRTSTYGKLICYSDLKPKINTYIKSVWQRDWDAEGANKLHEVLPNLGEDLHRRGEGAGRKLEMAMCRLHVGHTWLTQSYLLKNEEQPFCYACDSLYTVRHILIECPDFQDTRRKYFSVTDMYRLFQEVNPSRIVGYLKDLGVYGKI</sequence>
<reference evidence="2 3" key="1">
    <citation type="journal article" date="2021" name="Elife">
        <title>Chloroplast acquisition without the gene transfer in kleptoplastic sea slugs, Plakobranchus ocellatus.</title>
        <authorList>
            <person name="Maeda T."/>
            <person name="Takahashi S."/>
            <person name="Yoshida T."/>
            <person name="Shimamura S."/>
            <person name="Takaki Y."/>
            <person name="Nagai Y."/>
            <person name="Toyoda A."/>
            <person name="Suzuki Y."/>
            <person name="Arimoto A."/>
            <person name="Ishii H."/>
            <person name="Satoh N."/>
            <person name="Nishiyama T."/>
            <person name="Hasebe M."/>
            <person name="Maruyama T."/>
            <person name="Minagawa J."/>
            <person name="Obokata J."/>
            <person name="Shigenobu S."/>
        </authorList>
    </citation>
    <scope>NUCLEOTIDE SEQUENCE [LARGE SCALE GENOMIC DNA]</scope>
</reference>
<protein>
    <submittedName>
        <fullName evidence="2">RNA-directed DNA polymerase from mobile element jockey</fullName>
    </submittedName>
</protein>
<comment type="caution">
    <text evidence="2">The sequence shown here is derived from an EMBL/GenBank/DDBJ whole genome shotgun (WGS) entry which is preliminary data.</text>
</comment>
<evidence type="ECO:0000313" key="2">
    <source>
        <dbReference type="EMBL" id="GFO00786.1"/>
    </source>
</evidence>
<dbReference type="SUPFAM" id="SSF53098">
    <property type="entry name" value="Ribonuclease H-like"/>
    <property type="match status" value="1"/>
</dbReference>
<feature type="domain" description="Reverse transcriptase" evidence="1">
    <location>
        <begin position="62"/>
        <end position="132"/>
    </location>
</feature>
<dbReference type="GO" id="GO:0003964">
    <property type="term" value="F:RNA-directed DNA polymerase activity"/>
    <property type="evidence" value="ECO:0007669"/>
    <property type="project" value="UniProtKB-KW"/>
</dbReference>
<evidence type="ECO:0000259" key="1">
    <source>
        <dbReference type="Pfam" id="PF00078"/>
    </source>
</evidence>
<evidence type="ECO:0000313" key="3">
    <source>
        <dbReference type="Proteomes" id="UP000735302"/>
    </source>
</evidence>
<dbReference type="Pfam" id="PF00078">
    <property type="entry name" value="RVT_1"/>
    <property type="match status" value="1"/>
</dbReference>